<dbReference type="InterPro" id="IPR035979">
    <property type="entry name" value="RBD_domain_sf"/>
</dbReference>
<dbReference type="SMART" id="SM00360">
    <property type="entry name" value="RRM"/>
    <property type="match status" value="1"/>
</dbReference>
<evidence type="ECO:0000313" key="5">
    <source>
        <dbReference type="EMBL" id="CDJ66731.1"/>
    </source>
</evidence>
<keyword evidence="6" id="KW-1185">Reference proteome</keyword>
<reference evidence="5" key="2">
    <citation type="submission" date="2013-10" db="EMBL/GenBank/DDBJ databases">
        <authorList>
            <person name="Aslett M."/>
        </authorList>
    </citation>
    <scope>NUCLEOTIDE SEQUENCE [LARGE SCALE GENOMIC DNA]</scope>
    <source>
        <strain evidence="5">Houghton</strain>
    </source>
</reference>
<feature type="domain" description="RRM" evidence="4">
    <location>
        <begin position="213"/>
        <end position="285"/>
    </location>
</feature>
<proteinExistence type="predicted"/>
<dbReference type="CDD" id="cd00590">
    <property type="entry name" value="RRM_SF"/>
    <property type="match status" value="1"/>
</dbReference>
<dbReference type="GO" id="GO:0005634">
    <property type="term" value="C:nucleus"/>
    <property type="evidence" value="ECO:0007669"/>
    <property type="project" value="TreeGrafter"/>
</dbReference>
<evidence type="ECO:0000259" key="4">
    <source>
        <dbReference type="PROSITE" id="PS50102"/>
    </source>
</evidence>
<dbReference type="GeneID" id="25472785"/>
<protein>
    <submittedName>
        <fullName evidence="5">RNA recognition motif domain-containing protein, putative</fullName>
    </submittedName>
</protein>
<dbReference type="PANTHER" id="PTHR48025">
    <property type="entry name" value="OS02G0815200 PROTEIN"/>
    <property type="match status" value="1"/>
</dbReference>
<evidence type="ECO:0000256" key="2">
    <source>
        <dbReference type="PROSITE-ProRule" id="PRU00176"/>
    </source>
</evidence>
<gene>
    <name evidence="5" type="ORF">ENH_00026160</name>
</gene>
<evidence type="ECO:0000313" key="6">
    <source>
        <dbReference type="Proteomes" id="UP000030754"/>
    </source>
</evidence>
<dbReference type="EMBL" id="HG723770">
    <property type="protein sequence ID" value="CDJ66731.1"/>
    <property type="molecule type" value="Genomic_DNA"/>
</dbReference>
<dbReference type="GO" id="GO:0003729">
    <property type="term" value="F:mRNA binding"/>
    <property type="evidence" value="ECO:0007669"/>
    <property type="project" value="TreeGrafter"/>
</dbReference>
<evidence type="ECO:0000256" key="1">
    <source>
        <dbReference type="ARBA" id="ARBA00022884"/>
    </source>
</evidence>
<dbReference type="PANTHER" id="PTHR48025:SF1">
    <property type="entry name" value="RRM DOMAIN-CONTAINING PROTEIN"/>
    <property type="match status" value="1"/>
</dbReference>
<dbReference type="OrthoDB" id="439808at2759"/>
<dbReference type="VEuPathDB" id="ToxoDB:ENH_00026160"/>
<feature type="region of interest" description="Disordered" evidence="3">
    <location>
        <begin position="389"/>
        <end position="410"/>
    </location>
</feature>
<evidence type="ECO:0000256" key="3">
    <source>
        <dbReference type="SAM" id="MobiDB-lite"/>
    </source>
</evidence>
<dbReference type="InterPro" id="IPR012677">
    <property type="entry name" value="Nucleotide-bd_a/b_plait_sf"/>
</dbReference>
<dbReference type="Proteomes" id="UP000030754">
    <property type="component" value="Unassembled WGS sequence"/>
</dbReference>
<dbReference type="PROSITE" id="PS50102">
    <property type="entry name" value="RRM"/>
    <property type="match status" value="1"/>
</dbReference>
<dbReference type="SUPFAM" id="SSF54928">
    <property type="entry name" value="RNA-binding domain, RBD"/>
    <property type="match status" value="1"/>
</dbReference>
<dbReference type="Pfam" id="PF00076">
    <property type="entry name" value="RRM_1"/>
    <property type="match status" value="1"/>
</dbReference>
<reference evidence="5" key="1">
    <citation type="submission" date="2013-10" db="EMBL/GenBank/DDBJ databases">
        <title>Genomic analysis of the causative agents of coccidiosis in chickens.</title>
        <authorList>
            <person name="Reid A.J."/>
            <person name="Blake D."/>
            <person name="Billington K."/>
            <person name="Browne H."/>
            <person name="Dunn M."/>
            <person name="Hung S."/>
            <person name="Kawahara F."/>
            <person name="Miranda-Saavedra D."/>
            <person name="Mourier T."/>
            <person name="Nagra H."/>
            <person name="Otto T.D."/>
            <person name="Rawlings N."/>
            <person name="Sanchez A."/>
            <person name="Sanders M."/>
            <person name="Subramaniam C."/>
            <person name="Tay Y."/>
            <person name="Dear P."/>
            <person name="Doerig C."/>
            <person name="Gruber A."/>
            <person name="Parkinson J."/>
            <person name="Shirley M."/>
            <person name="Wan K.L."/>
            <person name="Berriman M."/>
            <person name="Tomley F."/>
            <person name="Pain A."/>
        </authorList>
    </citation>
    <scope>NUCLEOTIDE SEQUENCE [LARGE SCALE GENOMIC DNA]</scope>
    <source>
        <strain evidence="5">Houghton</strain>
    </source>
</reference>
<organism evidence="5 6">
    <name type="scientific">Eimeria necatrix</name>
    <dbReference type="NCBI Taxonomy" id="51315"/>
    <lineage>
        <taxon>Eukaryota</taxon>
        <taxon>Sar</taxon>
        <taxon>Alveolata</taxon>
        <taxon>Apicomplexa</taxon>
        <taxon>Conoidasida</taxon>
        <taxon>Coccidia</taxon>
        <taxon>Eucoccidiorida</taxon>
        <taxon>Eimeriorina</taxon>
        <taxon>Eimeriidae</taxon>
        <taxon>Eimeria</taxon>
    </lineage>
</organism>
<keyword evidence="1 2" id="KW-0694">RNA-binding</keyword>
<name>U6MRV1_9EIME</name>
<dbReference type="InterPro" id="IPR000504">
    <property type="entry name" value="RRM_dom"/>
</dbReference>
<dbReference type="RefSeq" id="XP_013435198.1">
    <property type="nucleotide sequence ID" value="XM_013579744.1"/>
</dbReference>
<dbReference type="InterPro" id="IPR050502">
    <property type="entry name" value="Euk_RNA-bind_prot"/>
</dbReference>
<dbReference type="Gene3D" id="3.30.70.330">
    <property type="match status" value="1"/>
</dbReference>
<accession>U6MRV1</accession>
<dbReference type="AlphaFoldDB" id="U6MRV1"/>
<feature type="region of interest" description="Disordered" evidence="3">
    <location>
        <begin position="1"/>
        <end position="42"/>
    </location>
</feature>
<sequence length="410" mass="45889">MNAKESRPPVPAHQGSLPQSSWRSNRLHPKEDQWNRARQEGDGFSQRKQLLEQLPHAVSSIRIASDNHGGSIYAVVDFTHELLADLALRLLGKTVLLPGTSSKVRLSLHETWSTPLVIDQYHIYVSGLQPGATAAQVEELVTSATGIAPTHVKMSAVAGIPSRRGMQEYAFLRYSDEKTSDEVLKKLQVPICLVRQILSFVSPREPLTHAANCSIFIANLPPLTNGEELREICSYFDVVRAAEVHPTRNFGFVRLASHEAALAAITHLHGMQLHGRTLACAWSSRIPAANEEEAINHRWEQEDEAYAVMSAQCMDFEAEQTLLLPQECKESDLHAMSPRQSAKRSAAQALSDAFWLSILAENGPVNISTICSQMKRRQTEVQEHLKRWHEQEWEEEDLKSNGELPDPPRQ</sequence>
<feature type="compositionally biased region" description="Basic and acidic residues" evidence="3">
    <location>
        <begin position="28"/>
        <end position="41"/>
    </location>
</feature>